<keyword evidence="3" id="KW-0808">Transferase</keyword>
<dbReference type="GO" id="GO:0009007">
    <property type="term" value="F:site-specific DNA-methyltransferase (adenine-specific) activity"/>
    <property type="evidence" value="ECO:0007669"/>
    <property type="project" value="UniProtKB-EC"/>
</dbReference>
<keyword evidence="8" id="KW-1185">Reference proteome</keyword>
<evidence type="ECO:0000256" key="4">
    <source>
        <dbReference type="ARBA" id="ARBA00047942"/>
    </source>
</evidence>
<dbReference type="AlphaFoldDB" id="V8CBM3"/>
<dbReference type="HOGENOM" id="CLU_002539_3_0_7"/>
<dbReference type="PANTHER" id="PTHR33841">
    <property type="entry name" value="DNA METHYLTRANSFERASE YEEA-RELATED"/>
    <property type="match status" value="1"/>
</dbReference>
<dbReference type="InterPro" id="IPR050953">
    <property type="entry name" value="N4_N6_ade-DNA_methylase"/>
</dbReference>
<protein>
    <recommendedName>
        <fullName evidence="1">site-specific DNA-methyltransferase (adenine-specific)</fullName>
        <ecNumber evidence="1">2.1.1.72</ecNumber>
    </recommendedName>
</protein>
<evidence type="ECO:0000256" key="2">
    <source>
        <dbReference type="ARBA" id="ARBA00022603"/>
    </source>
</evidence>
<reference evidence="7 8" key="1">
    <citation type="journal article" date="2014" name="Genome Announc.">
        <title>Draft genome sequences of six enterohepatic helicobacter species isolated from humans and one from rhesus macaques.</title>
        <authorList>
            <person name="Shen Z."/>
            <person name="Sheh A."/>
            <person name="Young S.K."/>
            <person name="Abouelliel A."/>
            <person name="Ward D.V."/>
            <person name="Earl A.M."/>
            <person name="Fox J.G."/>
        </authorList>
    </citation>
    <scope>NUCLEOTIDE SEQUENCE [LARGE SCALE GENOMIC DNA]</scope>
    <source>
        <strain evidence="7 8">MIT 99-5501</strain>
    </source>
</reference>
<comment type="catalytic activity">
    <reaction evidence="4">
        <text>a 2'-deoxyadenosine in DNA + S-adenosyl-L-methionine = an N(6)-methyl-2'-deoxyadenosine in DNA + S-adenosyl-L-homocysteine + H(+)</text>
        <dbReference type="Rhea" id="RHEA:15197"/>
        <dbReference type="Rhea" id="RHEA-COMP:12418"/>
        <dbReference type="Rhea" id="RHEA-COMP:12419"/>
        <dbReference type="ChEBI" id="CHEBI:15378"/>
        <dbReference type="ChEBI" id="CHEBI:57856"/>
        <dbReference type="ChEBI" id="CHEBI:59789"/>
        <dbReference type="ChEBI" id="CHEBI:90615"/>
        <dbReference type="ChEBI" id="CHEBI:90616"/>
        <dbReference type="EC" id="2.1.1.72"/>
    </reaction>
</comment>
<dbReference type="eggNOG" id="COG1002">
    <property type="taxonomic scope" value="Bacteria"/>
</dbReference>
<feature type="domain" description="DUF7149" evidence="5">
    <location>
        <begin position="86"/>
        <end position="264"/>
    </location>
</feature>
<evidence type="ECO:0000256" key="1">
    <source>
        <dbReference type="ARBA" id="ARBA00011900"/>
    </source>
</evidence>
<evidence type="ECO:0000256" key="3">
    <source>
        <dbReference type="ARBA" id="ARBA00022679"/>
    </source>
</evidence>
<evidence type="ECO:0000259" key="6">
    <source>
        <dbReference type="Pfam" id="PF25120"/>
    </source>
</evidence>
<dbReference type="Proteomes" id="UP000018731">
    <property type="component" value="Unassembled WGS sequence"/>
</dbReference>
<dbReference type="GO" id="GO:0032259">
    <property type="term" value="P:methylation"/>
    <property type="evidence" value="ECO:0007669"/>
    <property type="project" value="UniProtKB-KW"/>
</dbReference>
<dbReference type="EMBL" id="AZJI01000001">
    <property type="protein sequence ID" value="ETD24769.1"/>
    <property type="molecule type" value="Genomic_DNA"/>
</dbReference>
<dbReference type="Pfam" id="PF23653">
    <property type="entry name" value="DUF7149"/>
    <property type="match status" value="1"/>
</dbReference>
<dbReference type="EC" id="2.1.1.72" evidence="1"/>
<comment type="caution">
    <text evidence="7">The sequence shown here is derived from an EMBL/GenBank/DDBJ whole genome shotgun (WGS) entry which is preliminary data.</text>
</comment>
<dbReference type="PANTHER" id="PTHR33841:SF1">
    <property type="entry name" value="DNA METHYLTRANSFERASE A"/>
    <property type="match status" value="1"/>
</dbReference>
<dbReference type="REBASE" id="94839">
    <property type="entry name" value="Hma5501ORF103P"/>
</dbReference>
<dbReference type="OrthoDB" id="9761012at2"/>
<sequence length="662" mass="78223">MLQINPRLSPQEVQSFLGGELYYNSKIPEQQQQSFKELITKHYLPKLEQVLHKDEPDILKDTLIDELFGKLRAFKLSHYQSDEFEAGYKQNYFGSVAGSVDFVLKKDENVACILEAKKPKSSEMISANNANTTALHECVLYYLREKERAKELHKRSEVKYIIITDFYEFFFFDEAEFEKYFYQNDYIKGFYERYKSLIKNDLDQESQKRNKDFYAELKQYFGSENFSAQLKPLLLNLQHLKDDKCNIKPFFKAFAPEFLLDKYIHKSEINEAFYKELLYILGLEVEKTKDNKETNKIIPNNVSGALYENIYENIPHQEDKTQENIISLIIVWLNRILFLKLIEANLIRFSPTTSGKESRKANARFLNTKNIQDFQTLENLFFKVFAKPHDERDKDSPFFHLPYLNSSLFNPSQIEHKLIRIQTLSNDKELLPYKEYNKRQKHQVQNKIPLLRYLLDFLDRYDFGSGEEYEADTLINASVLGNVFERINAYKDGSFYTPSAITSYMCEENLEQVILRKFNEANPQWQCKNIADIESEITREMRQSRDRESIKQKYKDFLKTTLICDPAVGSGHFLVSVLNQMIKIHYDLGLLSNEILKNKLQIIGDELYLSDFSYTKPKSETEPSHKIQKELFSLKKIHNRKQPLWRGYKSKFRRNLQIATLD</sequence>
<dbReference type="SUPFAM" id="SSF53335">
    <property type="entry name" value="S-adenosyl-L-methionine-dependent methyltransferases"/>
    <property type="match status" value="1"/>
</dbReference>
<accession>V8CBM3</accession>
<name>V8CBM3_9HELI</name>
<evidence type="ECO:0000259" key="5">
    <source>
        <dbReference type="Pfam" id="PF23653"/>
    </source>
</evidence>
<evidence type="ECO:0000313" key="7">
    <source>
        <dbReference type="EMBL" id="ETD24769.1"/>
    </source>
</evidence>
<feature type="domain" description="DUF7814" evidence="6">
    <location>
        <begin position="267"/>
        <end position="469"/>
    </location>
</feature>
<dbReference type="RefSeq" id="WP_023926771.1">
    <property type="nucleotide sequence ID" value="NZ_KI669454.1"/>
</dbReference>
<evidence type="ECO:0000313" key="8">
    <source>
        <dbReference type="Proteomes" id="UP000018731"/>
    </source>
</evidence>
<dbReference type="Gene3D" id="3.40.50.150">
    <property type="entry name" value="Vaccinia Virus protein VP39"/>
    <property type="match status" value="1"/>
</dbReference>
<dbReference type="InterPro" id="IPR055573">
    <property type="entry name" value="DUF7149"/>
</dbReference>
<dbReference type="Pfam" id="PF25120">
    <property type="entry name" value="DUF7814"/>
    <property type="match status" value="1"/>
</dbReference>
<gene>
    <name evidence="7" type="ORF">HMPREF2086_00103</name>
</gene>
<proteinExistence type="predicted"/>
<dbReference type="PRINTS" id="PR00507">
    <property type="entry name" value="N12N6MTFRASE"/>
</dbReference>
<keyword evidence="2" id="KW-0489">Methyltransferase</keyword>
<dbReference type="PATRIC" id="fig|1357400.3.peg.149"/>
<dbReference type="InterPro" id="IPR029063">
    <property type="entry name" value="SAM-dependent_MTases_sf"/>
</dbReference>
<organism evidence="7 8">
    <name type="scientific">Helicobacter macacae MIT 99-5501</name>
    <dbReference type="NCBI Taxonomy" id="1357400"/>
    <lineage>
        <taxon>Bacteria</taxon>
        <taxon>Pseudomonadati</taxon>
        <taxon>Campylobacterota</taxon>
        <taxon>Epsilonproteobacteria</taxon>
        <taxon>Campylobacterales</taxon>
        <taxon>Helicobacteraceae</taxon>
        <taxon>Helicobacter</taxon>
    </lineage>
</organism>
<dbReference type="STRING" id="1357400.HMPREF2086_00103"/>
<dbReference type="InterPro" id="IPR056716">
    <property type="entry name" value="DUF7814"/>
</dbReference>